<evidence type="ECO:0000313" key="1">
    <source>
        <dbReference type="EMBL" id="SVB82924.1"/>
    </source>
</evidence>
<accession>A0A382H6K5</accession>
<gene>
    <name evidence="1" type="ORF">METZ01_LOCUS235778</name>
</gene>
<organism evidence="1">
    <name type="scientific">marine metagenome</name>
    <dbReference type="NCBI Taxonomy" id="408172"/>
    <lineage>
        <taxon>unclassified sequences</taxon>
        <taxon>metagenomes</taxon>
        <taxon>ecological metagenomes</taxon>
    </lineage>
</organism>
<dbReference type="AlphaFoldDB" id="A0A382H6K5"/>
<protein>
    <submittedName>
        <fullName evidence="1">Uncharacterized protein</fullName>
    </submittedName>
</protein>
<sequence length="55" mass="6695">QSIFVWFCDEVMSVFIEDYEFCFRIYRYSISRLSETVYFVGATKVLLYFLNKTII</sequence>
<dbReference type="EMBL" id="UINC01059474">
    <property type="protein sequence ID" value="SVB82924.1"/>
    <property type="molecule type" value="Genomic_DNA"/>
</dbReference>
<feature type="non-terminal residue" evidence="1">
    <location>
        <position position="1"/>
    </location>
</feature>
<name>A0A382H6K5_9ZZZZ</name>
<reference evidence="1" key="1">
    <citation type="submission" date="2018-05" db="EMBL/GenBank/DDBJ databases">
        <authorList>
            <person name="Lanie J.A."/>
            <person name="Ng W.-L."/>
            <person name="Kazmierczak K.M."/>
            <person name="Andrzejewski T.M."/>
            <person name="Davidsen T.M."/>
            <person name="Wayne K.J."/>
            <person name="Tettelin H."/>
            <person name="Glass J.I."/>
            <person name="Rusch D."/>
            <person name="Podicherti R."/>
            <person name="Tsui H.-C.T."/>
            <person name="Winkler M.E."/>
        </authorList>
    </citation>
    <scope>NUCLEOTIDE SEQUENCE</scope>
</reference>
<proteinExistence type="predicted"/>